<keyword evidence="7" id="KW-1185">Reference proteome</keyword>
<reference evidence="6 7" key="1">
    <citation type="submission" date="2023-07" db="EMBL/GenBank/DDBJ databases">
        <title>Genomic Encyclopedia of Type Strains, Phase IV (KMG-IV): sequencing the most valuable type-strain genomes for metagenomic binning, comparative biology and taxonomic classification.</title>
        <authorList>
            <person name="Goeker M."/>
        </authorList>
    </citation>
    <scope>NUCLEOTIDE SEQUENCE [LARGE SCALE GENOMIC DNA]</scope>
    <source>
        <strain evidence="6 7">DSM 100301</strain>
    </source>
</reference>
<proteinExistence type="predicted"/>
<sequence length="358" mass="38411">MTEQSDSSVKRAREGSGRAKLEEVAQRSGVSTATVSRAFNTPEKVSPETRERIFATARALGWVPNAAGRALASNRTHIAGVIIPTLDNEIFSHQVGAMQSVFAEHGLNLLIACSNYDPELGLQQARAMIERGVEALAMAGETHPAALFDDLDRLALPYVLTYAYRPGAPYAMVGFDNEAAFSRMTRYLIDLGHRRFAVVMQPNVNNDRVQARLRGIEQTLGEAGLSLAPDALIIGKASLDFGIACAAKLAALPADCRPTAIICGNDTLALGVQMGLTRAGFCVPGDFSVTGFDDLELSSRVTPALTTMFVDNKDIGRLAAEQLVHCLTGRIEKPQSRQVDVSLRLRESTAAPSTGRLG</sequence>
<evidence type="ECO:0000256" key="2">
    <source>
        <dbReference type="ARBA" id="ARBA00023125"/>
    </source>
</evidence>
<dbReference type="SUPFAM" id="SSF53822">
    <property type="entry name" value="Periplasmic binding protein-like I"/>
    <property type="match status" value="1"/>
</dbReference>
<dbReference type="SMART" id="SM00354">
    <property type="entry name" value="HTH_LACI"/>
    <property type="match status" value="1"/>
</dbReference>
<evidence type="ECO:0000313" key="6">
    <source>
        <dbReference type="EMBL" id="MDQ0455912.1"/>
    </source>
</evidence>
<dbReference type="PANTHER" id="PTHR30146:SF138">
    <property type="entry name" value="TRANSCRIPTIONAL REGULATORY PROTEIN"/>
    <property type="match status" value="1"/>
</dbReference>
<feature type="compositionally biased region" description="Basic and acidic residues" evidence="4">
    <location>
        <begin position="8"/>
        <end position="25"/>
    </location>
</feature>
<feature type="region of interest" description="Disordered" evidence="4">
    <location>
        <begin position="1"/>
        <end position="44"/>
    </location>
</feature>
<dbReference type="InterPro" id="IPR046335">
    <property type="entry name" value="LacI/GalR-like_sensor"/>
</dbReference>
<dbReference type="InterPro" id="IPR000843">
    <property type="entry name" value="HTH_LacI"/>
</dbReference>
<dbReference type="InterPro" id="IPR028082">
    <property type="entry name" value="Peripla_BP_I"/>
</dbReference>
<dbReference type="SUPFAM" id="SSF47413">
    <property type="entry name" value="lambda repressor-like DNA-binding domains"/>
    <property type="match status" value="1"/>
</dbReference>
<dbReference type="InterPro" id="IPR010982">
    <property type="entry name" value="Lambda_DNA-bd_dom_sf"/>
</dbReference>
<protein>
    <submittedName>
        <fullName evidence="6">LacI family transcriptional regulator</fullName>
    </submittedName>
</protein>
<dbReference type="PROSITE" id="PS50932">
    <property type="entry name" value="HTH_LACI_2"/>
    <property type="match status" value="1"/>
</dbReference>
<evidence type="ECO:0000256" key="1">
    <source>
        <dbReference type="ARBA" id="ARBA00023015"/>
    </source>
</evidence>
<dbReference type="Proteomes" id="UP001235269">
    <property type="component" value="Unassembled WGS sequence"/>
</dbReference>
<dbReference type="CDD" id="cd06273">
    <property type="entry name" value="PBP1_LacI-like"/>
    <property type="match status" value="1"/>
</dbReference>
<keyword evidence="2" id="KW-0238">DNA-binding</keyword>
<feature type="domain" description="HTH lacI-type" evidence="5">
    <location>
        <begin position="19"/>
        <end position="73"/>
    </location>
</feature>
<keyword evidence="1" id="KW-0805">Transcription regulation</keyword>
<dbReference type="CDD" id="cd01392">
    <property type="entry name" value="HTH_LacI"/>
    <property type="match status" value="1"/>
</dbReference>
<dbReference type="Pfam" id="PF13377">
    <property type="entry name" value="Peripla_BP_3"/>
    <property type="match status" value="1"/>
</dbReference>
<accession>A0ABU0ICE1</accession>
<gene>
    <name evidence="6" type="ORF">QO005_002252</name>
</gene>
<evidence type="ECO:0000259" key="5">
    <source>
        <dbReference type="PROSITE" id="PS50932"/>
    </source>
</evidence>
<name>A0ABU0ICE1_9HYPH</name>
<dbReference type="EMBL" id="JAUSWH010000006">
    <property type="protein sequence ID" value="MDQ0455912.1"/>
    <property type="molecule type" value="Genomic_DNA"/>
</dbReference>
<organism evidence="6 7">
    <name type="scientific">Rhizobium paknamense</name>
    <dbReference type="NCBI Taxonomy" id="1206817"/>
    <lineage>
        <taxon>Bacteria</taxon>
        <taxon>Pseudomonadati</taxon>
        <taxon>Pseudomonadota</taxon>
        <taxon>Alphaproteobacteria</taxon>
        <taxon>Hyphomicrobiales</taxon>
        <taxon>Rhizobiaceae</taxon>
        <taxon>Rhizobium/Agrobacterium group</taxon>
        <taxon>Rhizobium</taxon>
    </lineage>
</organism>
<dbReference type="RefSeq" id="WP_307158115.1">
    <property type="nucleotide sequence ID" value="NZ_JAUSWH010000006.1"/>
</dbReference>
<feature type="compositionally biased region" description="Polar residues" evidence="4">
    <location>
        <begin position="28"/>
        <end position="39"/>
    </location>
</feature>
<dbReference type="Gene3D" id="3.40.50.2300">
    <property type="match status" value="2"/>
</dbReference>
<dbReference type="Gene3D" id="1.10.260.40">
    <property type="entry name" value="lambda repressor-like DNA-binding domains"/>
    <property type="match status" value="1"/>
</dbReference>
<evidence type="ECO:0000256" key="3">
    <source>
        <dbReference type="ARBA" id="ARBA00023163"/>
    </source>
</evidence>
<keyword evidence="3" id="KW-0804">Transcription</keyword>
<dbReference type="Pfam" id="PF00356">
    <property type="entry name" value="LacI"/>
    <property type="match status" value="1"/>
</dbReference>
<evidence type="ECO:0000256" key="4">
    <source>
        <dbReference type="SAM" id="MobiDB-lite"/>
    </source>
</evidence>
<evidence type="ECO:0000313" key="7">
    <source>
        <dbReference type="Proteomes" id="UP001235269"/>
    </source>
</evidence>
<comment type="caution">
    <text evidence="6">The sequence shown here is derived from an EMBL/GenBank/DDBJ whole genome shotgun (WGS) entry which is preliminary data.</text>
</comment>
<dbReference type="PANTHER" id="PTHR30146">
    <property type="entry name" value="LACI-RELATED TRANSCRIPTIONAL REPRESSOR"/>
    <property type="match status" value="1"/>
</dbReference>